<accession>A0A7C3Z380</accession>
<proteinExistence type="predicted"/>
<dbReference type="EMBL" id="DTMQ01000037">
    <property type="protein sequence ID" value="HGE99499.1"/>
    <property type="molecule type" value="Genomic_DNA"/>
</dbReference>
<protein>
    <submittedName>
        <fullName evidence="1">DUF763 domain-containing protein</fullName>
    </submittedName>
</protein>
<dbReference type="InterPro" id="IPR008482">
    <property type="entry name" value="DUF763"/>
</dbReference>
<dbReference type="AlphaFoldDB" id="A0A7C3Z380"/>
<evidence type="ECO:0000313" key="1">
    <source>
        <dbReference type="EMBL" id="HGE99499.1"/>
    </source>
</evidence>
<organism evidence="1">
    <name type="scientific">candidate division WOR-3 bacterium</name>
    <dbReference type="NCBI Taxonomy" id="2052148"/>
    <lineage>
        <taxon>Bacteria</taxon>
        <taxon>Bacteria division WOR-3</taxon>
    </lineage>
</organism>
<name>A0A7C3Z380_UNCW3</name>
<comment type="caution">
    <text evidence="1">The sequence shown here is derived from an EMBL/GenBank/DDBJ whole genome shotgun (WGS) entry which is preliminary data.</text>
</comment>
<dbReference type="Pfam" id="PF05559">
    <property type="entry name" value="DUF763"/>
    <property type="match status" value="1"/>
</dbReference>
<dbReference type="PANTHER" id="PTHR38597">
    <property type="entry name" value="BLL3834 PROTEIN"/>
    <property type="match status" value="1"/>
</dbReference>
<gene>
    <name evidence="1" type="ORF">ENX07_05455</name>
</gene>
<reference evidence="1" key="1">
    <citation type="journal article" date="2020" name="mSystems">
        <title>Genome- and Community-Level Interaction Insights into Carbon Utilization and Element Cycling Functions of Hydrothermarchaeota in Hydrothermal Sediment.</title>
        <authorList>
            <person name="Zhou Z."/>
            <person name="Liu Y."/>
            <person name="Xu W."/>
            <person name="Pan J."/>
            <person name="Luo Z.H."/>
            <person name="Li M."/>
        </authorList>
    </citation>
    <scope>NUCLEOTIDE SEQUENCE [LARGE SCALE GENOMIC DNA]</scope>
    <source>
        <strain evidence="1">SpSt-906</strain>
    </source>
</reference>
<dbReference type="PANTHER" id="PTHR38597:SF1">
    <property type="entry name" value="BLL3834 PROTEIN"/>
    <property type="match status" value="1"/>
</dbReference>
<sequence>MRQVFELPLHYGTAPPWLFERMKRLASAILEVIVREYSPEEVIRRVSDPFWFQSLGCLLGFDWHSSGLTTTVCGALKEAVKGREKDLGIVIAGGKGGRARKTPEELRDYGFRFSLNADDLIFASRMSAKVDSTALQDGYNLYHHTFIATFQNQWAVIQQGMNEKTCKARRYHWSSLDLKDFVCEPHKAIVSEGKGEALNMVAKESENARKVVTVIARDNPEKTIKELNKILQLPERHFLTREDISPIRIKKILLKTYAEPPKDFLALLGKEGVGPKTIRALALISDVVYGAKASYTDPFVYSFAHGGKDGYPYRIKKEDYDKSIKIWEEAIREAKLGREEKLSCLRRLNKIQSA</sequence>